<proteinExistence type="predicted"/>
<feature type="transmembrane region" description="Helical" evidence="1">
    <location>
        <begin position="14"/>
        <end position="37"/>
    </location>
</feature>
<dbReference type="AlphaFoldDB" id="A0A6A6AYB5"/>
<keyword evidence="1" id="KW-0812">Transmembrane</keyword>
<accession>A0A6A6AYB5</accession>
<dbReference type="GeneID" id="54293019"/>
<name>A0A6A6AYB5_9PEZI</name>
<reference evidence="2" key="1">
    <citation type="journal article" date="2020" name="Stud. Mycol.">
        <title>101 Dothideomycetes genomes: a test case for predicting lifestyles and emergence of pathogens.</title>
        <authorList>
            <person name="Haridas S."/>
            <person name="Albert R."/>
            <person name="Binder M."/>
            <person name="Bloem J."/>
            <person name="Labutti K."/>
            <person name="Salamov A."/>
            <person name="Andreopoulos B."/>
            <person name="Baker S."/>
            <person name="Barry K."/>
            <person name="Bills G."/>
            <person name="Bluhm B."/>
            <person name="Cannon C."/>
            <person name="Castanera R."/>
            <person name="Culley D."/>
            <person name="Daum C."/>
            <person name="Ezra D."/>
            <person name="Gonzalez J."/>
            <person name="Henrissat B."/>
            <person name="Kuo A."/>
            <person name="Liang C."/>
            <person name="Lipzen A."/>
            <person name="Lutzoni F."/>
            <person name="Magnuson J."/>
            <person name="Mondo S."/>
            <person name="Nolan M."/>
            <person name="Ohm R."/>
            <person name="Pangilinan J."/>
            <person name="Park H.-J."/>
            <person name="Ramirez L."/>
            <person name="Alfaro M."/>
            <person name="Sun H."/>
            <person name="Tritt A."/>
            <person name="Yoshinaga Y."/>
            <person name="Zwiers L.-H."/>
            <person name="Turgeon B."/>
            <person name="Goodwin S."/>
            <person name="Spatafora J."/>
            <person name="Crous P."/>
            <person name="Grigoriev I."/>
        </authorList>
    </citation>
    <scope>NUCLEOTIDE SEQUENCE</scope>
    <source>
        <strain evidence="2">CBS 121167</strain>
    </source>
</reference>
<keyword evidence="3" id="KW-1185">Reference proteome</keyword>
<organism evidence="2 3">
    <name type="scientific">Aplosporella prunicola CBS 121167</name>
    <dbReference type="NCBI Taxonomy" id="1176127"/>
    <lineage>
        <taxon>Eukaryota</taxon>
        <taxon>Fungi</taxon>
        <taxon>Dikarya</taxon>
        <taxon>Ascomycota</taxon>
        <taxon>Pezizomycotina</taxon>
        <taxon>Dothideomycetes</taxon>
        <taxon>Dothideomycetes incertae sedis</taxon>
        <taxon>Botryosphaeriales</taxon>
        <taxon>Aplosporellaceae</taxon>
        <taxon>Aplosporella</taxon>
    </lineage>
</organism>
<dbReference type="RefSeq" id="XP_033391692.1">
    <property type="nucleotide sequence ID" value="XM_033535525.1"/>
</dbReference>
<evidence type="ECO:0000313" key="2">
    <source>
        <dbReference type="EMBL" id="KAF2135974.1"/>
    </source>
</evidence>
<gene>
    <name evidence="2" type="ORF">K452DRAFT_149731</name>
</gene>
<dbReference type="Proteomes" id="UP000799438">
    <property type="component" value="Unassembled WGS sequence"/>
</dbReference>
<dbReference type="EMBL" id="ML995540">
    <property type="protein sequence ID" value="KAF2135974.1"/>
    <property type="molecule type" value="Genomic_DNA"/>
</dbReference>
<sequence>MAGWLGRLHCGGTAFLPLLFVLCCVVLCVGLCCLYSLSFSQSFSLSLSLSHSLCVFCARKKFIY</sequence>
<keyword evidence="1" id="KW-1133">Transmembrane helix</keyword>
<evidence type="ECO:0000256" key="1">
    <source>
        <dbReference type="SAM" id="Phobius"/>
    </source>
</evidence>
<keyword evidence="1" id="KW-0472">Membrane</keyword>
<evidence type="ECO:0000313" key="3">
    <source>
        <dbReference type="Proteomes" id="UP000799438"/>
    </source>
</evidence>
<protein>
    <submittedName>
        <fullName evidence="2">Uncharacterized protein</fullName>
    </submittedName>
</protein>